<dbReference type="InterPro" id="IPR018061">
    <property type="entry name" value="Retropepsins"/>
</dbReference>
<evidence type="ECO:0000313" key="3">
    <source>
        <dbReference type="EMBL" id="KAK1345711.1"/>
    </source>
</evidence>
<dbReference type="InterPro" id="IPR001995">
    <property type="entry name" value="Peptidase_A2_cat"/>
</dbReference>
<dbReference type="InterPro" id="IPR021109">
    <property type="entry name" value="Peptidase_aspartic_dom_sf"/>
</dbReference>
<dbReference type="EMBL" id="JAULJE010000002">
    <property type="protein sequence ID" value="KAK1345711.1"/>
    <property type="molecule type" value="Genomic_DNA"/>
</dbReference>
<name>A0AA40IAR5_CNENI</name>
<evidence type="ECO:0000259" key="2">
    <source>
        <dbReference type="PROSITE" id="PS50175"/>
    </source>
</evidence>
<accession>A0AA40IAR5</accession>
<dbReference type="SUPFAM" id="SSF50630">
    <property type="entry name" value="Acid proteases"/>
    <property type="match status" value="1"/>
</dbReference>
<feature type="domain" description="Peptidase A2" evidence="2">
    <location>
        <begin position="51"/>
        <end position="126"/>
    </location>
</feature>
<dbReference type="PROSITE" id="PS50175">
    <property type="entry name" value="ASP_PROT_RETROV"/>
    <property type="match status" value="1"/>
</dbReference>
<dbReference type="AlphaFoldDB" id="A0AA40IAR5"/>
<keyword evidence="1" id="KW-0378">Hydrolase</keyword>
<dbReference type="GO" id="GO:0004190">
    <property type="term" value="F:aspartic-type endopeptidase activity"/>
    <property type="evidence" value="ECO:0007669"/>
    <property type="project" value="InterPro"/>
</dbReference>
<reference evidence="3" key="1">
    <citation type="submission" date="2023-06" db="EMBL/GenBank/DDBJ databases">
        <title>Reference genome for the Northern bat (Eptesicus nilssonii), a most northern bat species.</title>
        <authorList>
            <person name="Laine V.N."/>
            <person name="Pulliainen A.T."/>
            <person name="Lilley T.M."/>
        </authorList>
    </citation>
    <scope>NUCLEOTIDE SEQUENCE</scope>
    <source>
        <strain evidence="3">BLF_Eptnil</strain>
        <tissue evidence="3">Kidney</tissue>
    </source>
</reference>
<sequence length="137" mass="14984">MTQTLSSRRQWRRELSVLLAQSATPATLSPAPCASCWPNREIEIIIKGEVTKALVDSGATLPVLNPTHLSFPLPRSKASVQMVGVSNQAMTVFKSEPVPFQLGDVTGQHIFLLVKSAPIHLIGREFLETHDAHISFS</sequence>
<keyword evidence="4" id="KW-1185">Reference proteome</keyword>
<dbReference type="Pfam" id="PF00077">
    <property type="entry name" value="RVP"/>
    <property type="match status" value="1"/>
</dbReference>
<evidence type="ECO:0000256" key="1">
    <source>
        <dbReference type="ARBA" id="ARBA00022801"/>
    </source>
</evidence>
<organism evidence="3 4">
    <name type="scientific">Cnephaeus nilssonii</name>
    <name type="common">Northern bat</name>
    <name type="synonym">Eptesicus nilssonii</name>
    <dbReference type="NCBI Taxonomy" id="3371016"/>
    <lineage>
        <taxon>Eukaryota</taxon>
        <taxon>Metazoa</taxon>
        <taxon>Chordata</taxon>
        <taxon>Craniata</taxon>
        <taxon>Vertebrata</taxon>
        <taxon>Euteleostomi</taxon>
        <taxon>Mammalia</taxon>
        <taxon>Eutheria</taxon>
        <taxon>Laurasiatheria</taxon>
        <taxon>Chiroptera</taxon>
        <taxon>Yangochiroptera</taxon>
        <taxon>Vespertilionidae</taxon>
        <taxon>Cnephaeus</taxon>
    </lineage>
</organism>
<evidence type="ECO:0000313" key="4">
    <source>
        <dbReference type="Proteomes" id="UP001177744"/>
    </source>
</evidence>
<gene>
    <name evidence="3" type="ORF">QTO34_008175</name>
</gene>
<dbReference type="Proteomes" id="UP001177744">
    <property type="component" value="Unassembled WGS sequence"/>
</dbReference>
<dbReference type="Gene3D" id="2.40.70.10">
    <property type="entry name" value="Acid Proteases"/>
    <property type="match status" value="1"/>
</dbReference>
<dbReference type="GO" id="GO:0006508">
    <property type="term" value="P:proteolysis"/>
    <property type="evidence" value="ECO:0007669"/>
    <property type="project" value="InterPro"/>
</dbReference>
<comment type="caution">
    <text evidence="3">The sequence shown here is derived from an EMBL/GenBank/DDBJ whole genome shotgun (WGS) entry which is preliminary data.</text>
</comment>
<proteinExistence type="predicted"/>
<protein>
    <recommendedName>
        <fullName evidence="2">Peptidase A2 domain-containing protein</fullName>
    </recommendedName>
</protein>